<comment type="subcellular location">
    <subcellularLocation>
        <location evidence="1">Nucleus</location>
    </subcellularLocation>
</comment>
<keyword evidence="2" id="KW-0539">Nucleus</keyword>
<dbReference type="Proteomes" id="UP000800040">
    <property type="component" value="Unassembled WGS sequence"/>
</dbReference>
<dbReference type="GO" id="GO:0000976">
    <property type="term" value="F:transcription cis-regulatory region binding"/>
    <property type="evidence" value="ECO:0007669"/>
    <property type="project" value="TreeGrafter"/>
</dbReference>
<name>A0A6A5KE71_9PLEO</name>
<feature type="region of interest" description="Disordered" evidence="3">
    <location>
        <begin position="282"/>
        <end position="313"/>
    </location>
</feature>
<dbReference type="GO" id="GO:0005634">
    <property type="term" value="C:nucleus"/>
    <property type="evidence" value="ECO:0007669"/>
    <property type="project" value="UniProtKB-SubCell"/>
</dbReference>
<reference evidence="5" key="1">
    <citation type="submission" date="2020-01" db="EMBL/GenBank/DDBJ databases">
        <authorList>
            <consortium name="DOE Joint Genome Institute"/>
            <person name="Haridas S."/>
            <person name="Albert R."/>
            <person name="Binder M."/>
            <person name="Bloem J."/>
            <person name="Labutti K."/>
            <person name="Salamov A."/>
            <person name="Andreopoulos B."/>
            <person name="Baker S.E."/>
            <person name="Barry K."/>
            <person name="Bills G."/>
            <person name="Bluhm B.H."/>
            <person name="Cannon C."/>
            <person name="Castanera R."/>
            <person name="Culley D.E."/>
            <person name="Daum C."/>
            <person name="Ezra D."/>
            <person name="Gonzalez J.B."/>
            <person name="Henrissat B."/>
            <person name="Kuo A."/>
            <person name="Liang C."/>
            <person name="Lipzen A."/>
            <person name="Lutzoni F."/>
            <person name="Magnuson J."/>
            <person name="Mondo S."/>
            <person name="Nolan M."/>
            <person name="Ohm R."/>
            <person name="Pangilinan J."/>
            <person name="Park H.-J."/>
            <person name="Ramirez L."/>
            <person name="Alfaro M."/>
            <person name="Sun H."/>
            <person name="Tritt A."/>
            <person name="Yoshinaga Y."/>
            <person name="Zwiers L.-H."/>
            <person name="Turgeon B.G."/>
            <person name="Goodwin S.B."/>
            <person name="Spatafora J.W."/>
            <person name="Crous P.W."/>
            <person name="Grigoriev I.V."/>
        </authorList>
    </citation>
    <scope>NUCLEOTIDE SEQUENCE</scope>
    <source>
        <strain evidence="5">P77</strain>
    </source>
</reference>
<dbReference type="SUPFAM" id="SSF57701">
    <property type="entry name" value="Zn2/Cys6 DNA-binding domain"/>
    <property type="match status" value="1"/>
</dbReference>
<feature type="domain" description="Zn(2)-C6 fungal-type" evidence="4">
    <location>
        <begin position="20"/>
        <end position="48"/>
    </location>
</feature>
<dbReference type="PANTHER" id="PTHR37534:SF26">
    <property type="entry name" value="TRANSCRIPTION FACTOR, PUTATIVE-RELATED"/>
    <property type="match status" value="1"/>
</dbReference>
<feature type="compositionally biased region" description="Low complexity" evidence="3">
    <location>
        <begin position="241"/>
        <end position="251"/>
    </location>
</feature>
<evidence type="ECO:0000259" key="4">
    <source>
        <dbReference type="PROSITE" id="PS50048"/>
    </source>
</evidence>
<dbReference type="InterPro" id="IPR036864">
    <property type="entry name" value="Zn2-C6_fun-type_DNA-bd_sf"/>
</dbReference>
<evidence type="ECO:0000313" key="6">
    <source>
        <dbReference type="Proteomes" id="UP000800040"/>
    </source>
</evidence>
<dbReference type="OrthoDB" id="3733606at2759"/>
<keyword evidence="6" id="KW-1185">Reference proteome</keyword>
<dbReference type="CDD" id="cd00067">
    <property type="entry name" value="GAL4"/>
    <property type="match status" value="1"/>
</dbReference>
<dbReference type="GO" id="GO:0008270">
    <property type="term" value="F:zinc ion binding"/>
    <property type="evidence" value="ECO:0007669"/>
    <property type="project" value="InterPro"/>
</dbReference>
<evidence type="ECO:0000256" key="3">
    <source>
        <dbReference type="SAM" id="MobiDB-lite"/>
    </source>
</evidence>
<protein>
    <recommendedName>
        <fullName evidence="4">Zn(2)-C6 fungal-type domain-containing protein</fullName>
    </recommendedName>
</protein>
<proteinExistence type="predicted"/>
<evidence type="ECO:0000256" key="2">
    <source>
        <dbReference type="ARBA" id="ARBA00023242"/>
    </source>
</evidence>
<dbReference type="PANTHER" id="PTHR37534">
    <property type="entry name" value="TRANSCRIPTIONAL ACTIVATOR PROTEIN UGA3"/>
    <property type="match status" value="1"/>
</dbReference>
<evidence type="ECO:0000256" key="1">
    <source>
        <dbReference type="ARBA" id="ARBA00004123"/>
    </source>
</evidence>
<dbReference type="EMBL" id="ML975273">
    <property type="protein sequence ID" value="KAF1836435.1"/>
    <property type="molecule type" value="Genomic_DNA"/>
</dbReference>
<dbReference type="InterPro" id="IPR021858">
    <property type="entry name" value="Fun_TF"/>
</dbReference>
<dbReference type="GO" id="GO:0000981">
    <property type="term" value="F:DNA-binding transcription factor activity, RNA polymerase II-specific"/>
    <property type="evidence" value="ECO:0007669"/>
    <property type="project" value="InterPro"/>
</dbReference>
<evidence type="ECO:0000313" key="5">
    <source>
        <dbReference type="EMBL" id="KAF1836435.1"/>
    </source>
</evidence>
<dbReference type="GO" id="GO:0045944">
    <property type="term" value="P:positive regulation of transcription by RNA polymerase II"/>
    <property type="evidence" value="ECO:0007669"/>
    <property type="project" value="TreeGrafter"/>
</dbReference>
<dbReference type="Gene3D" id="4.10.240.10">
    <property type="entry name" value="Zn(2)-C6 fungal-type DNA-binding domain"/>
    <property type="match status" value="1"/>
</dbReference>
<dbReference type="SMART" id="SM00066">
    <property type="entry name" value="GAL4"/>
    <property type="match status" value="1"/>
</dbReference>
<feature type="region of interest" description="Disordered" evidence="3">
    <location>
        <begin position="235"/>
        <end position="265"/>
    </location>
</feature>
<sequence length="723" mass="80334">MLAWPSMVENVKLPARSNNGCWTCRLRRKKCDEIRPFCSPCMSLDLECHGYGPRPVWMDNGVLQKAQAARLKRLVSQGISKKGRRHQHSTSQLSLASPGGIATDTLSSTIDPSLVTVDPHISQNPRDMLHQLDARDTEFGSMFLASSMVSMGYPSPNSFVHELGSTLPEDIGDGRFLWLTDPLPPTSSISSDSVSQPLGTFASPDRISGLEHDRCIDLDWPASDETSIGTYLGLERFNDTPPSSQSQYPSQHLASIGSSRTPQVSISESPMLLSDGIWSHRDINERPRPAQNGMECDYVASPSKGSTSSDGDGDTEDSLFMHYLDQIFYIQYPFYHFQNRQGRGWVLAILRRTNSAYHAALALSERHLRPMPLDKENITNSLTQLRSRNGHYDLAIQKLQTMIFESHTFTGPAGVKHSLEVLMTLLQLFFFEIFNGGRENWHTHLRTASKFITLLLQERLSTKSPSPPGFTYPDEKTKKTPLCPEVDGALKFLVGSFIVFDIIGSASTRSAPLLPLNHVRVVDDLGILLEPLVGFPNSVMELLLEVVTLDRWKNEARSVSKLSIVDLAKRGDGIQARLQQKLAAAGKPSSLTQAPTHPIVSKIFLLATITYLHVVVSGPYPAVPEIANSVAETIAAFKSLQDLSLLRYLVWPMCISGCLALEEHYDFFQDLMSREGVTPWSTGTCFEAFGLMQECWKARVTSDTTCDWASVMKTRGCYVYLGN</sequence>
<gene>
    <name evidence="5" type="ORF">BDW02DRAFT_546039</name>
</gene>
<dbReference type="PROSITE" id="PS00463">
    <property type="entry name" value="ZN2_CY6_FUNGAL_1"/>
    <property type="match status" value="1"/>
</dbReference>
<dbReference type="AlphaFoldDB" id="A0A6A5KE71"/>
<organism evidence="5 6">
    <name type="scientific">Decorospora gaudefroyi</name>
    <dbReference type="NCBI Taxonomy" id="184978"/>
    <lineage>
        <taxon>Eukaryota</taxon>
        <taxon>Fungi</taxon>
        <taxon>Dikarya</taxon>
        <taxon>Ascomycota</taxon>
        <taxon>Pezizomycotina</taxon>
        <taxon>Dothideomycetes</taxon>
        <taxon>Pleosporomycetidae</taxon>
        <taxon>Pleosporales</taxon>
        <taxon>Pleosporineae</taxon>
        <taxon>Pleosporaceae</taxon>
        <taxon>Decorospora</taxon>
    </lineage>
</organism>
<feature type="compositionally biased region" description="Polar residues" evidence="3">
    <location>
        <begin position="252"/>
        <end position="265"/>
    </location>
</feature>
<dbReference type="PROSITE" id="PS50048">
    <property type="entry name" value="ZN2_CY6_FUNGAL_2"/>
    <property type="match status" value="1"/>
</dbReference>
<feature type="region of interest" description="Disordered" evidence="3">
    <location>
        <begin position="78"/>
        <end position="98"/>
    </location>
</feature>
<dbReference type="InterPro" id="IPR001138">
    <property type="entry name" value="Zn2Cys6_DnaBD"/>
</dbReference>
<dbReference type="Pfam" id="PF11951">
    <property type="entry name" value="Fungal_trans_2"/>
    <property type="match status" value="1"/>
</dbReference>
<accession>A0A6A5KE71</accession>
<dbReference type="Pfam" id="PF00172">
    <property type="entry name" value="Zn_clus"/>
    <property type="match status" value="1"/>
</dbReference>